<gene>
    <name evidence="11" type="ORF">XENORESO_017527</name>
</gene>
<dbReference type="PANTHER" id="PTHR19306">
    <property type="entry name" value="STRUCTURAL MAINTENANCE OF CHROMOSOMES 5,6 SMC5, SMC6"/>
    <property type="match status" value="1"/>
</dbReference>
<evidence type="ECO:0000313" key="12">
    <source>
        <dbReference type="Proteomes" id="UP001444071"/>
    </source>
</evidence>
<evidence type="ECO:0000256" key="9">
    <source>
        <dbReference type="ARBA" id="ARBA00023204"/>
    </source>
</evidence>
<organism evidence="11 12">
    <name type="scientific">Xenotaenia resolanae</name>
    <dbReference type="NCBI Taxonomy" id="208358"/>
    <lineage>
        <taxon>Eukaryota</taxon>
        <taxon>Metazoa</taxon>
        <taxon>Chordata</taxon>
        <taxon>Craniata</taxon>
        <taxon>Vertebrata</taxon>
        <taxon>Euteleostomi</taxon>
        <taxon>Actinopterygii</taxon>
        <taxon>Neopterygii</taxon>
        <taxon>Teleostei</taxon>
        <taxon>Neoteleostei</taxon>
        <taxon>Acanthomorphata</taxon>
        <taxon>Ovalentaria</taxon>
        <taxon>Atherinomorphae</taxon>
        <taxon>Cyprinodontiformes</taxon>
        <taxon>Goodeidae</taxon>
        <taxon>Xenotaenia</taxon>
    </lineage>
</organism>
<evidence type="ECO:0000256" key="5">
    <source>
        <dbReference type="ARBA" id="ARBA00022763"/>
    </source>
</evidence>
<reference evidence="11 12" key="1">
    <citation type="submission" date="2021-06" db="EMBL/GenBank/DDBJ databases">
        <authorList>
            <person name="Palmer J.M."/>
        </authorList>
    </citation>
    <scope>NUCLEOTIDE SEQUENCE [LARGE SCALE GENOMIC DNA]</scope>
    <source>
        <strain evidence="11 12">XR_2019</strain>
        <tissue evidence="11">Muscle</tissue>
    </source>
</reference>
<feature type="non-terminal residue" evidence="11">
    <location>
        <position position="1"/>
    </location>
</feature>
<evidence type="ECO:0000256" key="8">
    <source>
        <dbReference type="ARBA" id="ARBA00023172"/>
    </source>
</evidence>
<evidence type="ECO:0000313" key="11">
    <source>
        <dbReference type="EMBL" id="MEQ2268222.1"/>
    </source>
</evidence>
<keyword evidence="4" id="KW-0547">Nucleotide-binding</keyword>
<evidence type="ECO:0000256" key="4">
    <source>
        <dbReference type="ARBA" id="ARBA00022741"/>
    </source>
</evidence>
<evidence type="ECO:0000256" key="7">
    <source>
        <dbReference type="ARBA" id="ARBA00023054"/>
    </source>
</evidence>
<comment type="subcellular location">
    <subcellularLocation>
        <location evidence="2">Chromosome</location>
    </subcellularLocation>
    <subcellularLocation>
        <location evidence="1">Nucleus</location>
    </subcellularLocation>
</comment>
<evidence type="ECO:0000256" key="1">
    <source>
        <dbReference type="ARBA" id="ARBA00004123"/>
    </source>
</evidence>
<keyword evidence="3" id="KW-0158">Chromosome</keyword>
<evidence type="ECO:0000256" key="3">
    <source>
        <dbReference type="ARBA" id="ARBA00022454"/>
    </source>
</evidence>
<keyword evidence="10" id="KW-0539">Nucleus</keyword>
<keyword evidence="9" id="KW-0234">DNA repair</keyword>
<keyword evidence="5" id="KW-0227">DNA damage</keyword>
<protein>
    <submittedName>
        <fullName evidence="11">Uncharacterized protein</fullName>
    </submittedName>
</protein>
<accession>A0ABV0WIE9</accession>
<comment type="caution">
    <text evidence="11">The sequence shown here is derived from an EMBL/GenBank/DDBJ whole genome shotgun (WGS) entry which is preliminary data.</text>
</comment>
<keyword evidence="12" id="KW-1185">Reference proteome</keyword>
<evidence type="ECO:0000256" key="10">
    <source>
        <dbReference type="ARBA" id="ARBA00023242"/>
    </source>
</evidence>
<keyword evidence="7" id="KW-0175">Coiled coil</keyword>
<dbReference type="PANTHER" id="PTHR19306:SF8">
    <property type="entry name" value="STRUCTURAL MAINTENANCE OF CHROMOSOMES PROTEIN 6 ISOFORM X4"/>
    <property type="match status" value="1"/>
</dbReference>
<name>A0ABV0WIE9_9TELE</name>
<dbReference type="EMBL" id="JAHRIM010046044">
    <property type="protein sequence ID" value="MEQ2268222.1"/>
    <property type="molecule type" value="Genomic_DNA"/>
</dbReference>
<evidence type="ECO:0000256" key="2">
    <source>
        <dbReference type="ARBA" id="ARBA00004286"/>
    </source>
</evidence>
<dbReference type="Proteomes" id="UP001444071">
    <property type="component" value="Unassembled WGS sequence"/>
</dbReference>
<keyword evidence="8" id="KW-0233">DNA recombination</keyword>
<keyword evidence="6" id="KW-0067">ATP-binding</keyword>
<proteinExistence type="predicted"/>
<sequence length="95" mass="10269">YPFKMSKRKASVIIDATTFKSRRVTTAGAENATDTNRQGLSSNIFTPSASGDIGLIESITLKNFLCHHSLGPVQFGPHVNFIVGNNGSKYIVNVL</sequence>
<evidence type="ECO:0000256" key="6">
    <source>
        <dbReference type="ARBA" id="ARBA00022840"/>
    </source>
</evidence>